<dbReference type="InterPro" id="IPR006181">
    <property type="entry name" value="D-amino_acid_oxidase_CS"/>
</dbReference>
<dbReference type="EMBL" id="JBBJBU010000007">
    <property type="protein sequence ID" value="KAK7204811.1"/>
    <property type="molecule type" value="Genomic_DNA"/>
</dbReference>
<dbReference type="SUPFAM" id="SSF51971">
    <property type="entry name" value="Nucleotide-binding domain"/>
    <property type="match status" value="1"/>
</dbReference>
<dbReference type="Proteomes" id="UP001498771">
    <property type="component" value="Unassembled WGS sequence"/>
</dbReference>
<evidence type="ECO:0000259" key="6">
    <source>
        <dbReference type="Pfam" id="PF01266"/>
    </source>
</evidence>
<sequence>MTSELKPKIVVLGAGVAGLTSALLLARTNLYDVSVIGKFLPGDLDIEYTSPWAGANWMSFVKDDEVLERYDRITYAEIARLAKEHPEAGIWPKKVIEYVRADDLIKNNPLLGGLLDARPWFADMTPNFKQLTPAEMPKGYVQGITYDSYCFNPLIYLPWLVSQLLSHGVSVRARTVSHISEAFAHHASGQPAHLVVNCTGLMACRLGGVMDDKVYPGRGQTVLVRNHAPAMYDITGCSDADDELTYIMSRPAGGTILGGCYQKDNWNATPDPNMAQRIIRRCLEICPELESEGKLDIIRHNVGLRPSREGGPRVEKEKREEGWVVHNYGAGGAGYQSSYGMATHVVELVGEALAS</sequence>
<evidence type="ECO:0000256" key="4">
    <source>
        <dbReference type="ARBA" id="ARBA00022827"/>
    </source>
</evidence>
<accession>A0ABR1F4R1</accession>
<dbReference type="Gene3D" id="3.30.9.10">
    <property type="entry name" value="D-Amino Acid Oxidase, subunit A, domain 2"/>
    <property type="match status" value="1"/>
</dbReference>
<evidence type="ECO:0000313" key="8">
    <source>
        <dbReference type="Proteomes" id="UP001498771"/>
    </source>
</evidence>
<protein>
    <recommendedName>
        <fullName evidence="6">FAD dependent oxidoreductase domain-containing protein</fullName>
    </recommendedName>
</protein>
<reference evidence="7 8" key="1">
    <citation type="submission" date="2024-03" db="EMBL/GenBank/DDBJ databases">
        <title>Genome-scale model development and genomic sequencing of the oleaginous clade Lipomyces.</title>
        <authorList>
            <consortium name="Lawrence Berkeley National Laboratory"/>
            <person name="Czajka J.J."/>
            <person name="Han Y."/>
            <person name="Kim J."/>
            <person name="Mondo S.J."/>
            <person name="Hofstad B.A."/>
            <person name="Robles A."/>
            <person name="Haridas S."/>
            <person name="Riley R."/>
            <person name="LaButti K."/>
            <person name="Pangilinan J."/>
            <person name="Andreopoulos W."/>
            <person name="Lipzen A."/>
            <person name="Yan J."/>
            <person name="Wang M."/>
            <person name="Ng V."/>
            <person name="Grigoriev I.V."/>
            <person name="Spatafora J.W."/>
            <person name="Magnuson J.K."/>
            <person name="Baker S.E."/>
            <person name="Pomraning K.R."/>
        </authorList>
    </citation>
    <scope>NUCLEOTIDE SEQUENCE [LARGE SCALE GENOMIC DNA]</scope>
    <source>
        <strain evidence="7 8">Phaff 52-87</strain>
    </source>
</reference>
<keyword evidence="8" id="KW-1185">Reference proteome</keyword>
<dbReference type="PROSITE" id="PS00677">
    <property type="entry name" value="DAO"/>
    <property type="match status" value="1"/>
</dbReference>
<dbReference type="PANTHER" id="PTHR11530">
    <property type="entry name" value="D-AMINO ACID OXIDASE"/>
    <property type="match status" value="1"/>
</dbReference>
<dbReference type="RefSeq" id="XP_064767844.1">
    <property type="nucleotide sequence ID" value="XM_064909977.1"/>
</dbReference>
<evidence type="ECO:0000313" key="7">
    <source>
        <dbReference type="EMBL" id="KAK7204811.1"/>
    </source>
</evidence>
<organism evidence="7 8">
    <name type="scientific">Myxozyma melibiosi</name>
    <dbReference type="NCBI Taxonomy" id="54550"/>
    <lineage>
        <taxon>Eukaryota</taxon>
        <taxon>Fungi</taxon>
        <taxon>Dikarya</taxon>
        <taxon>Ascomycota</taxon>
        <taxon>Saccharomycotina</taxon>
        <taxon>Lipomycetes</taxon>
        <taxon>Lipomycetales</taxon>
        <taxon>Lipomycetaceae</taxon>
        <taxon>Myxozyma</taxon>
    </lineage>
</organism>
<dbReference type="InterPro" id="IPR006076">
    <property type="entry name" value="FAD-dep_OxRdtase"/>
</dbReference>
<dbReference type="PIRSF" id="PIRSF000189">
    <property type="entry name" value="D-aa_oxidase"/>
    <property type="match status" value="1"/>
</dbReference>
<evidence type="ECO:0000256" key="3">
    <source>
        <dbReference type="ARBA" id="ARBA00022630"/>
    </source>
</evidence>
<evidence type="ECO:0000256" key="2">
    <source>
        <dbReference type="ARBA" id="ARBA00006730"/>
    </source>
</evidence>
<dbReference type="InterPro" id="IPR023209">
    <property type="entry name" value="DAO"/>
</dbReference>
<proteinExistence type="inferred from homology"/>
<gene>
    <name evidence="7" type="ORF">BZA70DRAFT_185069</name>
</gene>
<keyword evidence="4" id="KW-0274">FAD</keyword>
<dbReference type="Gene3D" id="3.40.50.720">
    <property type="entry name" value="NAD(P)-binding Rossmann-like Domain"/>
    <property type="match status" value="1"/>
</dbReference>
<dbReference type="SUPFAM" id="SSF54373">
    <property type="entry name" value="FAD-linked reductases, C-terminal domain"/>
    <property type="match status" value="1"/>
</dbReference>
<keyword evidence="5" id="KW-0560">Oxidoreductase</keyword>
<comment type="similarity">
    <text evidence="2">Belongs to the DAMOX/DASOX family.</text>
</comment>
<feature type="domain" description="FAD dependent oxidoreductase" evidence="6">
    <location>
        <begin position="8"/>
        <end position="348"/>
    </location>
</feature>
<dbReference type="PANTHER" id="PTHR11530:SF16">
    <property type="entry name" value="D-AMINO ACID OXIDASE (AFU_ORTHOLOGUE AFUA_5G11290)"/>
    <property type="match status" value="1"/>
</dbReference>
<comment type="caution">
    <text evidence="7">The sequence shown here is derived from an EMBL/GenBank/DDBJ whole genome shotgun (WGS) entry which is preliminary data.</text>
</comment>
<name>A0ABR1F4R1_9ASCO</name>
<keyword evidence="3" id="KW-0285">Flavoprotein</keyword>
<comment type="cofactor">
    <cofactor evidence="1">
        <name>FAD</name>
        <dbReference type="ChEBI" id="CHEBI:57692"/>
    </cofactor>
</comment>
<dbReference type="Pfam" id="PF01266">
    <property type="entry name" value="DAO"/>
    <property type="match status" value="1"/>
</dbReference>
<evidence type="ECO:0000256" key="1">
    <source>
        <dbReference type="ARBA" id="ARBA00001974"/>
    </source>
</evidence>
<dbReference type="GeneID" id="90035489"/>
<evidence type="ECO:0000256" key="5">
    <source>
        <dbReference type="ARBA" id="ARBA00023002"/>
    </source>
</evidence>